<dbReference type="Proteomes" id="UP000538670">
    <property type="component" value="Unassembled WGS sequence"/>
</dbReference>
<evidence type="ECO:0000259" key="2">
    <source>
        <dbReference type="Pfam" id="PF02486"/>
    </source>
</evidence>
<evidence type="ECO:0000313" key="3">
    <source>
        <dbReference type="EMBL" id="MBB3880382.1"/>
    </source>
</evidence>
<evidence type="ECO:0000313" key="4">
    <source>
        <dbReference type="Proteomes" id="UP000538670"/>
    </source>
</evidence>
<protein>
    <recommendedName>
        <fullName evidence="2">Replication initiation protein-like C-terminal domain-containing protein</fullName>
    </recommendedName>
</protein>
<name>A0A7W6AAS3_9SPHN</name>
<organism evidence="3 4">
    <name type="scientific">Sphingomonas pseudosanguinis</name>
    <dbReference type="NCBI Taxonomy" id="413712"/>
    <lineage>
        <taxon>Bacteria</taxon>
        <taxon>Pseudomonadati</taxon>
        <taxon>Pseudomonadota</taxon>
        <taxon>Alphaproteobacteria</taxon>
        <taxon>Sphingomonadales</taxon>
        <taxon>Sphingomonadaceae</taxon>
        <taxon>Sphingomonas</taxon>
    </lineage>
</organism>
<comment type="caution">
    <text evidence="3">The sequence shown here is derived from an EMBL/GenBank/DDBJ whole genome shotgun (WGS) entry which is preliminary data.</text>
</comment>
<keyword evidence="4" id="KW-1185">Reference proteome</keyword>
<proteinExistence type="predicted"/>
<feature type="domain" description="Replication initiation protein-like C-terminal" evidence="2">
    <location>
        <begin position="140"/>
        <end position="233"/>
    </location>
</feature>
<dbReference type="InterPro" id="IPR003491">
    <property type="entry name" value="REP-like_C"/>
</dbReference>
<dbReference type="Pfam" id="PF02486">
    <property type="entry name" value="Rep_trans"/>
    <property type="match status" value="1"/>
</dbReference>
<reference evidence="3 4" key="1">
    <citation type="submission" date="2020-08" db="EMBL/GenBank/DDBJ databases">
        <title>Genomic Encyclopedia of Type Strains, Phase IV (KMG-IV): sequencing the most valuable type-strain genomes for metagenomic binning, comparative biology and taxonomic classification.</title>
        <authorList>
            <person name="Goeker M."/>
        </authorList>
    </citation>
    <scope>NUCLEOTIDE SEQUENCE [LARGE SCALE GENOMIC DNA]</scope>
    <source>
        <strain evidence="3 4">DSM 19512</strain>
    </source>
</reference>
<feature type="compositionally biased region" description="Polar residues" evidence="1">
    <location>
        <begin position="12"/>
        <end position="24"/>
    </location>
</feature>
<dbReference type="AlphaFoldDB" id="A0A7W6AAS3"/>
<dbReference type="EMBL" id="JACIDH010000015">
    <property type="protein sequence ID" value="MBB3880382.1"/>
    <property type="molecule type" value="Genomic_DNA"/>
</dbReference>
<feature type="region of interest" description="Disordered" evidence="1">
    <location>
        <begin position="1"/>
        <end position="37"/>
    </location>
</feature>
<evidence type="ECO:0000256" key="1">
    <source>
        <dbReference type="SAM" id="MobiDB-lite"/>
    </source>
</evidence>
<gene>
    <name evidence="3" type="ORF">GGR48_002826</name>
</gene>
<sequence length="364" mass="41377">MTQRRPGRNDQGPPSYNMGVTSRVPSPWKAKEDQKDDRQVTSCTFDWYQATLPGDDRQTGPQYFRNVSEMLADHLKPFQLRHVDRGMSGYEKRTEFVDNRGGVELTILHGGNPKPNVKATSRHAAPFAELLRRLQPNHRVTRIDAAVDFAGPDVWGAALKTCQLVMDVRGMDSGLLMQPDNPQKGATYYMGSRNSPVMARLYQKGYEQLGRFPDCGADPEWVRLELQVRPQKDAKTIFATKTAQEAWGATKWSRHLIAVFSQGEWQPEGIRVAPRTETEWERTHRFMTGQYARHMFEGGKLARDNLIVPGRAASWREGLRLFFAEMEEDVAAIIRERIKAGDWTPNDRDAYDVQGPAILGWEAS</sequence>
<accession>A0A7W6AAS3</accession>
<dbReference type="RefSeq" id="WP_183952441.1">
    <property type="nucleotide sequence ID" value="NZ_JACIDH010000015.1"/>
</dbReference>